<dbReference type="EMBL" id="MIHH01000003">
    <property type="protein sequence ID" value="OIQ09533.1"/>
    <property type="molecule type" value="Genomic_DNA"/>
</dbReference>
<protein>
    <submittedName>
        <fullName evidence="1">Uncharacterized protein</fullName>
    </submittedName>
</protein>
<reference evidence="1 2" key="1">
    <citation type="submission" date="2016-08" db="EMBL/GenBank/DDBJ databases">
        <title>Genome-based comparison of Moorella thermoacetic strains.</title>
        <authorList>
            <person name="Poehlein A."/>
            <person name="Bengelsdorf F.R."/>
            <person name="Esser C."/>
            <person name="Duerre P."/>
            <person name="Daniel R."/>
        </authorList>
    </citation>
    <scope>NUCLEOTIDE SEQUENCE [LARGE SCALE GENOMIC DNA]</scope>
    <source>
        <strain evidence="1 2">DSM 11768</strain>
    </source>
</reference>
<sequence>MLLSEQTPISMKGTIQEEKSREIYAELQELAVNYGQNLYLELRNKYQELLQKEREKGLYAFRVRREAIMKIGLPAVRQHRLAELEREERDWVLRLQERERILPELSAVIIVYVEGE</sequence>
<dbReference type="AlphaFoldDB" id="A0A1J5JK47"/>
<evidence type="ECO:0000313" key="1">
    <source>
        <dbReference type="EMBL" id="OIQ09533.1"/>
    </source>
</evidence>
<organism evidence="1 2">
    <name type="scientific">Neomoorella thermoacetica</name>
    <name type="common">Clostridium thermoaceticum</name>
    <dbReference type="NCBI Taxonomy" id="1525"/>
    <lineage>
        <taxon>Bacteria</taxon>
        <taxon>Bacillati</taxon>
        <taxon>Bacillota</taxon>
        <taxon>Clostridia</taxon>
        <taxon>Neomoorellales</taxon>
        <taxon>Neomoorellaceae</taxon>
        <taxon>Neomoorella</taxon>
    </lineage>
</organism>
<comment type="caution">
    <text evidence="1">The sequence shown here is derived from an EMBL/GenBank/DDBJ whole genome shotgun (WGS) entry which is preliminary data.</text>
</comment>
<evidence type="ECO:0000313" key="2">
    <source>
        <dbReference type="Proteomes" id="UP000182743"/>
    </source>
</evidence>
<accession>A0A1J5JK47</accession>
<dbReference type="RefSeq" id="WP_218157975.1">
    <property type="nucleotide sequence ID" value="NZ_MIHH01000003.1"/>
</dbReference>
<dbReference type="Proteomes" id="UP000182743">
    <property type="component" value="Unassembled WGS sequence"/>
</dbReference>
<name>A0A1J5JK47_NEOTH</name>
<gene>
    <name evidence="1" type="ORF">MOOR_09180</name>
</gene>
<proteinExistence type="predicted"/>